<evidence type="ECO:0000313" key="6">
    <source>
        <dbReference type="EMBL" id="TNV74051.1"/>
    </source>
</evidence>
<dbReference type="SUPFAM" id="SSF55315">
    <property type="entry name" value="L30e-like"/>
    <property type="match status" value="1"/>
</dbReference>
<dbReference type="InterPro" id="IPR000530">
    <property type="entry name" value="Ribosomal_eS12"/>
</dbReference>
<keyword evidence="2 4" id="KW-0689">Ribosomal protein</keyword>
<proteinExistence type="inferred from homology"/>
<dbReference type="OrthoDB" id="10249311at2759"/>
<comment type="similarity">
    <text evidence="1 4">Belongs to the eukaryotic ribosomal protein eS12 family.</text>
</comment>
<evidence type="ECO:0000256" key="2">
    <source>
        <dbReference type="ARBA" id="ARBA00022980"/>
    </source>
</evidence>
<dbReference type="InterPro" id="IPR029064">
    <property type="entry name" value="Ribosomal_eL30-like_sf"/>
</dbReference>
<evidence type="ECO:0000256" key="4">
    <source>
        <dbReference type="RuleBase" id="RU000670"/>
    </source>
</evidence>
<protein>
    <recommendedName>
        <fullName evidence="4">40S ribosomal protein S12</fullName>
    </recommendedName>
</protein>
<name>A0A8J8NG85_HALGN</name>
<evidence type="ECO:0000256" key="1">
    <source>
        <dbReference type="ARBA" id="ARBA00005824"/>
    </source>
</evidence>
<dbReference type="PRINTS" id="PR00972">
    <property type="entry name" value="RIBSOMALS12E"/>
</dbReference>
<keyword evidence="7" id="KW-1185">Reference proteome</keyword>
<dbReference type="InterPro" id="IPR004038">
    <property type="entry name" value="Ribosomal_eL8/eL30/eS12/Gad45"/>
</dbReference>
<dbReference type="AlphaFoldDB" id="A0A8J8NG85"/>
<dbReference type="GO" id="GO:0006412">
    <property type="term" value="P:translation"/>
    <property type="evidence" value="ECO:0007669"/>
    <property type="project" value="InterPro"/>
</dbReference>
<gene>
    <name evidence="6" type="ORF">FGO68_gene5848</name>
</gene>
<dbReference type="EMBL" id="RRYP01017568">
    <property type="protein sequence ID" value="TNV74051.1"/>
    <property type="molecule type" value="Genomic_DNA"/>
</dbReference>
<sequence length="118" mass="13057">MSESDHEQPEVAQPVEEEKCDNIHTAIKTVLKKSLANNGVVKALDRKEALLAVLSEDCEDAKYKKLVTSLCKANNIPLLEVEKRSELGEWLSQCKYDKTGVARKIRGCSSAAIKENGQ</sequence>
<dbReference type="GO" id="GO:0005840">
    <property type="term" value="C:ribosome"/>
    <property type="evidence" value="ECO:0007669"/>
    <property type="project" value="UniProtKB-KW"/>
</dbReference>
<dbReference type="Gene3D" id="3.30.1330.30">
    <property type="match status" value="1"/>
</dbReference>
<dbReference type="PANTHER" id="PTHR11843">
    <property type="entry name" value="40S RIBOSOMAL PROTEIN S12"/>
    <property type="match status" value="1"/>
</dbReference>
<accession>A0A8J8NG85</accession>
<keyword evidence="3 4" id="KW-0687">Ribonucleoprotein</keyword>
<evidence type="ECO:0000259" key="5">
    <source>
        <dbReference type="Pfam" id="PF01248"/>
    </source>
</evidence>
<reference evidence="6" key="1">
    <citation type="submission" date="2019-06" db="EMBL/GenBank/DDBJ databases">
        <authorList>
            <person name="Zheng W."/>
        </authorList>
    </citation>
    <scope>NUCLEOTIDE SEQUENCE</scope>
    <source>
        <strain evidence="6">QDHG01</strain>
    </source>
</reference>
<evidence type="ECO:0000313" key="7">
    <source>
        <dbReference type="Proteomes" id="UP000785679"/>
    </source>
</evidence>
<dbReference type="GO" id="GO:1990904">
    <property type="term" value="C:ribonucleoprotein complex"/>
    <property type="evidence" value="ECO:0007669"/>
    <property type="project" value="UniProtKB-KW"/>
</dbReference>
<organism evidence="6 7">
    <name type="scientific">Halteria grandinella</name>
    <dbReference type="NCBI Taxonomy" id="5974"/>
    <lineage>
        <taxon>Eukaryota</taxon>
        <taxon>Sar</taxon>
        <taxon>Alveolata</taxon>
        <taxon>Ciliophora</taxon>
        <taxon>Intramacronucleata</taxon>
        <taxon>Spirotrichea</taxon>
        <taxon>Stichotrichia</taxon>
        <taxon>Sporadotrichida</taxon>
        <taxon>Halteriidae</taxon>
        <taxon>Halteria</taxon>
    </lineage>
</organism>
<feature type="domain" description="Ribosomal protein eL8/eL30/eS12/Gadd45" evidence="5">
    <location>
        <begin position="38"/>
        <end position="111"/>
    </location>
</feature>
<dbReference type="GO" id="GO:0003735">
    <property type="term" value="F:structural constituent of ribosome"/>
    <property type="evidence" value="ECO:0007669"/>
    <property type="project" value="InterPro"/>
</dbReference>
<dbReference type="Proteomes" id="UP000785679">
    <property type="component" value="Unassembled WGS sequence"/>
</dbReference>
<dbReference type="Pfam" id="PF01248">
    <property type="entry name" value="Ribosomal_L7Ae"/>
    <property type="match status" value="1"/>
</dbReference>
<evidence type="ECO:0000256" key="3">
    <source>
        <dbReference type="ARBA" id="ARBA00023274"/>
    </source>
</evidence>
<comment type="caution">
    <text evidence="6">The sequence shown here is derived from an EMBL/GenBank/DDBJ whole genome shotgun (WGS) entry which is preliminary data.</text>
</comment>